<dbReference type="Proteomes" id="UP000593579">
    <property type="component" value="Unassembled WGS sequence"/>
</dbReference>
<dbReference type="EMBL" id="JABEZY010000006">
    <property type="protein sequence ID" value="MBA0739512.1"/>
    <property type="molecule type" value="Genomic_DNA"/>
</dbReference>
<dbReference type="Gene3D" id="3.30.390.110">
    <property type="match status" value="1"/>
</dbReference>
<evidence type="ECO:0000313" key="2">
    <source>
        <dbReference type="EMBL" id="MBA0739512.1"/>
    </source>
</evidence>
<dbReference type="GO" id="GO:0006412">
    <property type="term" value="P:translation"/>
    <property type="evidence" value="ECO:0007669"/>
    <property type="project" value="InterPro"/>
</dbReference>
<organism evidence="2 3">
    <name type="scientific">Gossypium gossypioides</name>
    <name type="common">Mexican cotton</name>
    <name type="synonym">Selera gossypioides</name>
    <dbReference type="NCBI Taxonomy" id="34282"/>
    <lineage>
        <taxon>Eukaryota</taxon>
        <taxon>Viridiplantae</taxon>
        <taxon>Streptophyta</taxon>
        <taxon>Embryophyta</taxon>
        <taxon>Tracheophyta</taxon>
        <taxon>Spermatophyta</taxon>
        <taxon>Magnoliopsida</taxon>
        <taxon>eudicotyledons</taxon>
        <taxon>Gunneridae</taxon>
        <taxon>Pentapetalae</taxon>
        <taxon>rosids</taxon>
        <taxon>malvids</taxon>
        <taxon>Malvales</taxon>
        <taxon>Malvaceae</taxon>
        <taxon>Malvoideae</taxon>
        <taxon>Gossypium</taxon>
    </lineage>
</organism>
<feature type="compositionally biased region" description="Basic residues" evidence="1">
    <location>
        <begin position="110"/>
        <end position="124"/>
    </location>
</feature>
<dbReference type="GO" id="GO:0003735">
    <property type="term" value="F:structural constituent of ribosome"/>
    <property type="evidence" value="ECO:0007669"/>
    <property type="project" value="InterPro"/>
</dbReference>
<dbReference type="OrthoDB" id="338850at2759"/>
<comment type="caution">
    <text evidence="2">The sequence shown here is derived from an EMBL/GenBank/DDBJ whole genome shotgun (WGS) entry which is preliminary data.</text>
</comment>
<accession>A0A7J9BTH9</accession>
<feature type="region of interest" description="Disordered" evidence="1">
    <location>
        <begin position="105"/>
        <end position="124"/>
    </location>
</feature>
<name>A0A7J9BTH9_GOSGO</name>
<protein>
    <recommendedName>
        <fullName evidence="4">Ribosomal L28e/Mak16 domain-containing protein</fullName>
    </recommendedName>
</protein>
<gene>
    <name evidence="2" type="ORF">Gogos_012775</name>
</gene>
<sequence length="124" mass="13940">MKPFGKLALLIFFENPAWIPKASNNVIMGKAMPFSTMSLIRLLQQIDMKKESMLLATSKTNKQNKHASLLHKSVMRKEFPRMAKAVVNQKAALAKLSAVNRSLKVAKSGVKNRNKQPVRTHGRK</sequence>
<proteinExistence type="predicted"/>
<reference evidence="2 3" key="1">
    <citation type="journal article" date="2019" name="Genome Biol. Evol.">
        <title>Insights into the evolution of the New World diploid cottons (Gossypium, subgenus Houzingenia) based on genome sequencing.</title>
        <authorList>
            <person name="Grover C.E."/>
            <person name="Arick M.A. 2nd"/>
            <person name="Thrash A."/>
            <person name="Conover J.L."/>
            <person name="Sanders W.S."/>
            <person name="Peterson D.G."/>
            <person name="Frelichowski J.E."/>
            <person name="Scheffler J.A."/>
            <person name="Scheffler B.E."/>
            <person name="Wendel J.F."/>
        </authorList>
    </citation>
    <scope>NUCLEOTIDE SEQUENCE [LARGE SCALE GENOMIC DNA]</scope>
    <source>
        <strain evidence="2">5</strain>
        <tissue evidence="2">Leaf</tissue>
    </source>
</reference>
<evidence type="ECO:0000313" key="3">
    <source>
        <dbReference type="Proteomes" id="UP000593579"/>
    </source>
</evidence>
<dbReference type="AlphaFoldDB" id="A0A7J9BTH9"/>
<evidence type="ECO:0008006" key="4">
    <source>
        <dbReference type="Google" id="ProtNLM"/>
    </source>
</evidence>
<dbReference type="GO" id="GO:0005840">
    <property type="term" value="C:ribosome"/>
    <property type="evidence" value="ECO:0007669"/>
    <property type="project" value="InterPro"/>
</dbReference>
<dbReference type="PANTHER" id="PTHR10544">
    <property type="entry name" value="60S RIBOSOMAL PROTEIN L28"/>
    <property type="match status" value="1"/>
</dbReference>
<dbReference type="InterPro" id="IPR002672">
    <property type="entry name" value="Ribosomal_eL28"/>
</dbReference>
<keyword evidence="3" id="KW-1185">Reference proteome</keyword>
<evidence type="ECO:0000256" key="1">
    <source>
        <dbReference type="SAM" id="MobiDB-lite"/>
    </source>
</evidence>